<protein>
    <submittedName>
        <fullName evidence="6">ABC transporter substrate-binding protein</fullName>
    </submittedName>
</protein>
<dbReference type="GO" id="GO:0042918">
    <property type="term" value="P:alkanesulfonate transmembrane transport"/>
    <property type="evidence" value="ECO:0007669"/>
    <property type="project" value="TreeGrafter"/>
</dbReference>
<keyword evidence="7" id="KW-1185">Reference proteome</keyword>
<gene>
    <name evidence="6" type="ORF">LZD57_15485</name>
</gene>
<organism evidence="6 7">
    <name type="scientific">Jiella avicenniae</name>
    <dbReference type="NCBI Taxonomy" id="2907202"/>
    <lineage>
        <taxon>Bacteria</taxon>
        <taxon>Pseudomonadati</taxon>
        <taxon>Pseudomonadota</taxon>
        <taxon>Alphaproteobacteria</taxon>
        <taxon>Hyphomicrobiales</taxon>
        <taxon>Aurantimonadaceae</taxon>
        <taxon>Jiella</taxon>
    </lineage>
</organism>
<dbReference type="SUPFAM" id="SSF53850">
    <property type="entry name" value="Periplasmic binding protein-like II"/>
    <property type="match status" value="1"/>
</dbReference>
<comment type="caution">
    <text evidence="6">The sequence shown here is derived from an EMBL/GenBank/DDBJ whole genome shotgun (WGS) entry which is preliminary data.</text>
</comment>
<evidence type="ECO:0000256" key="3">
    <source>
        <dbReference type="ARBA" id="ARBA00022729"/>
    </source>
</evidence>
<evidence type="ECO:0000256" key="2">
    <source>
        <dbReference type="ARBA" id="ARBA00010742"/>
    </source>
</evidence>
<dbReference type="PANTHER" id="PTHR30024">
    <property type="entry name" value="ALIPHATIC SULFONATES-BINDING PROTEIN-RELATED"/>
    <property type="match status" value="1"/>
</dbReference>
<dbReference type="AlphaFoldDB" id="A0A9X1T603"/>
<name>A0A9X1T603_9HYPH</name>
<feature type="region of interest" description="Disordered" evidence="4">
    <location>
        <begin position="278"/>
        <end position="303"/>
    </location>
</feature>
<dbReference type="PANTHER" id="PTHR30024:SF47">
    <property type="entry name" value="TAURINE-BINDING PERIPLASMIC PROTEIN"/>
    <property type="match status" value="1"/>
</dbReference>
<dbReference type="Gene3D" id="3.40.190.10">
    <property type="entry name" value="Periplasmic binding protein-like II"/>
    <property type="match status" value="2"/>
</dbReference>
<keyword evidence="3" id="KW-0732">Signal</keyword>
<reference evidence="6" key="1">
    <citation type="submission" date="2022-01" db="EMBL/GenBank/DDBJ databases">
        <title>Jiella avicenniae sp. nov., a novel endophytic bacterium isolated from bark of Avicennia marina.</title>
        <authorList>
            <person name="Tuo L."/>
        </authorList>
    </citation>
    <scope>NUCLEOTIDE SEQUENCE</scope>
    <source>
        <strain evidence="6">CBK1P-4</strain>
    </source>
</reference>
<dbReference type="Pfam" id="PF09084">
    <property type="entry name" value="NMT1"/>
    <property type="match status" value="1"/>
</dbReference>
<feature type="domain" description="Solute-binding protein family 3/N-terminal" evidence="5">
    <location>
        <begin position="2"/>
        <end position="222"/>
    </location>
</feature>
<evidence type="ECO:0000256" key="4">
    <source>
        <dbReference type="SAM" id="MobiDB-lite"/>
    </source>
</evidence>
<comment type="similarity">
    <text evidence="2">Belongs to the bacterial solute-binding protein SsuA/TauA family.</text>
</comment>
<dbReference type="InterPro" id="IPR015168">
    <property type="entry name" value="SsuA/THI5"/>
</dbReference>
<dbReference type="InterPro" id="IPR001638">
    <property type="entry name" value="Solute-binding_3/MltF_N"/>
</dbReference>
<comment type="subcellular location">
    <subcellularLocation>
        <location evidence="1">Periplasm</location>
    </subcellularLocation>
</comment>
<evidence type="ECO:0000313" key="6">
    <source>
        <dbReference type="EMBL" id="MCE7029394.1"/>
    </source>
</evidence>
<evidence type="ECO:0000313" key="7">
    <source>
        <dbReference type="Proteomes" id="UP001139035"/>
    </source>
</evidence>
<dbReference type="GO" id="GO:0042597">
    <property type="term" value="C:periplasmic space"/>
    <property type="evidence" value="ECO:0007669"/>
    <property type="project" value="UniProtKB-SubCell"/>
</dbReference>
<sequence>MKVIVFPGGFNWPIFVAQDKGFFDEKGVSVEVTPTPDSKFQMKGLIDGEFDIAMTAMDNVVAYSEGQGAVETENEADIFAFMGVDNGFLRLVSVPDVKTYDDIKGKQVGVDALTTGYAFVLRKMLELNGLSEDDFEFVEAGGVMSRFGSLMEKKFAATLLVSPLEAAAERQGFNLLGNGSETLGAYQGVVGAARRDWASENEDDLVGYIGGYRAALDWLYDPANKDEAIAILEKHVPQMAGPVAQVSYKILLDDQSGFFKDGAVSPEGVQKVLELRSEYGQPQKDLTDPAKYTDTSYYEKTSK</sequence>
<accession>A0A9X1T603</accession>
<feature type="compositionally biased region" description="Polar residues" evidence="4">
    <location>
        <begin position="293"/>
        <end position="303"/>
    </location>
</feature>
<evidence type="ECO:0000259" key="5">
    <source>
        <dbReference type="SMART" id="SM00062"/>
    </source>
</evidence>
<dbReference type="RefSeq" id="WP_233720389.1">
    <property type="nucleotide sequence ID" value="NZ_JAJUWU010000016.1"/>
</dbReference>
<dbReference type="SMART" id="SM00062">
    <property type="entry name" value="PBPb"/>
    <property type="match status" value="1"/>
</dbReference>
<dbReference type="Proteomes" id="UP001139035">
    <property type="component" value="Unassembled WGS sequence"/>
</dbReference>
<dbReference type="EMBL" id="JAJUWU010000016">
    <property type="protein sequence ID" value="MCE7029394.1"/>
    <property type="molecule type" value="Genomic_DNA"/>
</dbReference>
<evidence type="ECO:0000256" key="1">
    <source>
        <dbReference type="ARBA" id="ARBA00004418"/>
    </source>
</evidence>
<proteinExistence type="inferred from homology"/>